<dbReference type="OrthoDB" id="5185819at2"/>
<proteinExistence type="predicted"/>
<dbReference type="NCBIfam" id="TIGR03083">
    <property type="entry name" value="maleylpyruvate isomerase family mycothiol-dependent enzyme"/>
    <property type="match status" value="1"/>
</dbReference>
<dbReference type="SUPFAM" id="SSF109854">
    <property type="entry name" value="DinB/YfiT-like putative metalloenzymes"/>
    <property type="match status" value="1"/>
</dbReference>
<accession>A0A545B0Y1</accession>
<dbReference type="GO" id="GO:0046872">
    <property type="term" value="F:metal ion binding"/>
    <property type="evidence" value="ECO:0007669"/>
    <property type="project" value="InterPro"/>
</dbReference>
<dbReference type="RefSeq" id="WP_142703004.1">
    <property type="nucleotide sequence ID" value="NZ_VIRS01000002.1"/>
</dbReference>
<gene>
    <name evidence="3" type="ORF">FL583_03615</name>
</gene>
<reference evidence="3 4" key="1">
    <citation type="submission" date="2019-07" db="EMBL/GenBank/DDBJ databases">
        <title>Cryptosporangium phraense sp. nov., isolated from plant litter.</title>
        <authorList>
            <person name="Suriyachadkun C."/>
        </authorList>
    </citation>
    <scope>NUCLEOTIDE SEQUENCE [LARGE SCALE GENOMIC DNA]</scope>
    <source>
        <strain evidence="3 4">A-T 5661</strain>
    </source>
</reference>
<organism evidence="3 4">
    <name type="scientific">Cryptosporangium phraense</name>
    <dbReference type="NCBI Taxonomy" id="2593070"/>
    <lineage>
        <taxon>Bacteria</taxon>
        <taxon>Bacillati</taxon>
        <taxon>Actinomycetota</taxon>
        <taxon>Actinomycetes</taxon>
        <taxon>Cryptosporangiales</taxon>
        <taxon>Cryptosporangiaceae</taxon>
        <taxon>Cryptosporangium</taxon>
    </lineage>
</organism>
<protein>
    <submittedName>
        <fullName evidence="3">TIGR03086 family protein</fullName>
    </submittedName>
</protein>
<dbReference type="InterPro" id="IPR024344">
    <property type="entry name" value="MDMPI_metal-binding"/>
</dbReference>
<evidence type="ECO:0000313" key="3">
    <source>
        <dbReference type="EMBL" id="TQS46485.1"/>
    </source>
</evidence>
<feature type="domain" description="Mycothiol-dependent maleylpyruvate isomerase metal-binding" evidence="2">
    <location>
        <begin position="20"/>
        <end position="132"/>
    </location>
</feature>
<sequence>MPINLENARDYDSHAVHLSVEVVDRVTAADLGRKTPCTDWDLGDLLAHMATQHRGFAASVQGVPADWTVRPIGSDPARAYRTASGQVLAAFAAVSDGDRPCSLPEVSPGPLPAALAIAIHAVDYFAHSWDVAATLGLPFTPDEDVADALLPFVSSIPDGEQRTEAGSAFAPGLPPVEGDAPSDRILRLLGRDPAWRP</sequence>
<comment type="caution">
    <text evidence="3">The sequence shown here is derived from an EMBL/GenBank/DDBJ whole genome shotgun (WGS) entry which is preliminary data.</text>
</comment>
<dbReference type="Gene3D" id="1.20.120.450">
    <property type="entry name" value="dinb family like domain"/>
    <property type="match status" value="1"/>
</dbReference>
<evidence type="ECO:0000259" key="2">
    <source>
        <dbReference type="Pfam" id="PF11716"/>
    </source>
</evidence>
<dbReference type="InParanoid" id="A0A545B0Y1"/>
<dbReference type="NCBIfam" id="TIGR03086">
    <property type="entry name" value="TIGR03086 family metal-binding protein"/>
    <property type="match status" value="1"/>
</dbReference>
<dbReference type="EMBL" id="VIRS01000002">
    <property type="protein sequence ID" value="TQS46485.1"/>
    <property type="molecule type" value="Genomic_DNA"/>
</dbReference>
<keyword evidence="4" id="KW-1185">Reference proteome</keyword>
<name>A0A545B0Y1_9ACTN</name>
<dbReference type="InterPro" id="IPR034660">
    <property type="entry name" value="DinB/YfiT-like"/>
</dbReference>
<dbReference type="InterPro" id="IPR017517">
    <property type="entry name" value="Maleyloyr_isom"/>
</dbReference>
<dbReference type="Pfam" id="PF11716">
    <property type="entry name" value="MDMPI_N"/>
    <property type="match status" value="1"/>
</dbReference>
<evidence type="ECO:0000313" key="4">
    <source>
        <dbReference type="Proteomes" id="UP000317982"/>
    </source>
</evidence>
<dbReference type="AlphaFoldDB" id="A0A545B0Y1"/>
<dbReference type="InterPro" id="IPR017520">
    <property type="entry name" value="CHP03086"/>
</dbReference>
<dbReference type="Proteomes" id="UP000317982">
    <property type="component" value="Unassembled WGS sequence"/>
</dbReference>
<feature type="region of interest" description="Disordered" evidence="1">
    <location>
        <begin position="160"/>
        <end position="182"/>
    </location>
</feature>
<evidence type="ECO:0000256" key="1">
    <source>
        <dbReference type="SAM" id="MobiDB-lite"/>
    </source>
</evidence>